<dbReference type="GO" id="GO:0006879">
    <property type="term" value="P:intracellular iron ion homeostasis"/>
    <property type="evidence" value="ECO:0007669"/>
    <property type="project" value="InterPro"/>
</dbReference>
<accession>A0A3R7SMV2</accession>
<feature type="non-terminal residue" evidence="3">
    <location>
        <position position="548"/>
    </location>
</feature>
<reference evidence="3 4" key="1">
    <citation type="submission" date="2018-04" db="EMBL/GenBank/DDBJ databases">
        <authorList>
            <person name="Zhang X."/>
            <person name="Yuan J."/>
            <person name="Li F."/>
            <person name="Xiang J."/>
        </authorList>
    </citation>
    <scope>NUCLEOTIDE SEQUENCE [LARGE SCALE GENOMIC DNA]</scope>
    <source>
        <tissue evidence="3">Muscle</tissue>
    </source>
</reference>
<evidence type="ECO:0000313" key="3">
    <source>
        <dbReference type="EMBL" id="ROT67775.1"/>
    </source>
</evidence>
<dbReference type="PANTHER" id="PTHR17085:SF3">
    <property type="entry name" value="NUCLEAR RECEPTOR COACTIVATOR 4"/>
    <property type="match status" value="1"/>
</dbReference>
<gene>
    <name evidence="3" type="ORF">C7M84_014125</name>
</gene>
<name>A0A3R7SMV2_PENVA</name>
<feature type="compositionally biased region" description="Acidic residues" evidence="2">
    <location>
        <begin position="471"/>
        <end position="481"/>
    </location>
</feature>
<dbReference type="AlphaFoldDB" id="A0A3R7SMV2"/>
<reference evidence="3 4" key="2">
    <citation type="submission" date="2019-01" db="EMBL/GenBank/DDBJ databases">
        <title>The decoding of complex shrimp genome reveals the adaptation for benthos swimmer, frequently molting mechanism and breeding impact on genome.</title>
        <authorList>
            <person name="Sun Y."/>
            <person name="Gao Y."/>
            <person name="Yu Y."/>
        </authorList>
    </citation>
    <scope>NUCLEOTIDE SEQUENCE [LARGE SCALE GENOMIC DNA]</scope>
    <source>
        <tissue evidence="3">Muscle</tissue>
    </source>
</reference>
<organism evidence="3 4">
    <name type="scientific">Penaeus vannamei</name>
    <name type="common">Whiteleg shrimp</name>
    <name type="synonym">Litopenaeus vannamei</name>
    <dbReference type="NCBI Taxonomy" id="6689"/>
    <lineage>
        <taxon>Eukaryota</taxon>
        <taxon>Metazoa</taxon>
        <taxon>Ecdysozoa</taxon>
        <taxon>Arthropoda</taxon>
        <taxon>Crustacea</taxon>
        <taxon>Multicrustacea</taxon>
        <taxon>Malacostraca</taxon>
        <taxon>Eumalacostraca</taxon>
        <taxon>Eucarida</taxon>
        <taxon>Decapoda</taxon>
        <taxon>Dendrobranchiata</taxon>
        <taxon>Penaeoidea</taxon>
        <taxon>Penaeidae</taxon>
        <taxon>Penaeus</taxon>
    </lineage>
</organism>
<dbReference type="GO" id="GO:0003713">
    <property type="term" value="F:transcription coactivator activity"/>
    <property type="evidence" value="ECO:0007669"/>
    <property type="project" value="InterPro"/>
</dbReference>
<dbReference type="PANTHER" id="PTHR17085">
    <property type="entry name" value="NUCLEAR RECEPTOR COACTIVATOR 4"/>
    <property type="match status" value="1"/>
</dbReference>
<dbReference type="Proteomes" id="UP000283509">
    <property type="component" value="Unassembled WGS sequence"/>
</dbReference>
<feature type="region of interest" description="Disordered" evidence="2">
    <location>
        <begin position="465"/>
        <end position="489"/>
    </location>
</feature>
<evidence type="ECO:0000313" key="4">
    <source>
        <dbReference type="Proteomes" id="UP000283509"/>
    </source>
</evidence>
<dbReference type="GO" id="GO:0009725">
    <property type="term" value="P:response to hormone"/>
    <property type="evidence" value="ECO:0007669"/>
    <property type="project" value="TreeGrafter"/>
</dbReference>
<evidence type="ECO:0000256" key="1">
    <source>
        <dbReference type="SAM" id="Coils"/>
    </source>
</evidence>
<evidence type="ECO:0000256" key="2">
    <source>
        <dbReference type="SAM" id="MobiDB-lite"/>
    </source>
</evidence>
<comment type="caution">
    <text evidence="3">The sequence shown here is derived from an EMBL/GenBank/DDBJ whole genome shotgun (WGS) entry which is preliminary data.</text>
</comment>
<dbReference type="OrthoDB" id="6334544at2759"/>
<dbReference type="InterPro" id="IPR039947">
    <property type="entry name" value="NCoA-4"/>
</dbReference>
<sequence>MSLEDLLLDVAGKLAFVENSLSQAEECCKRLQDNAQKIKDQIHEVVERQVVSLRGRERQLVRQVEVVTAHQACLLGTHQAGLVHSKGALTATRDLLQRCSPNDTSTLNKIKVDDVSSRSVCPVNFVSVQLDESAISGAVAEFGQVRLPDTITHHSSPVIPAKVEEYEDAQHDVLHKSVAGESSGPDSPLRVTVTFPRLTNQNWLAKDKKTTGLIQSSKAYIDNRMNTHGQSGDITSWLSSLQLAGAQEEDDQPSTPGSLDSYDIVGNRAHSVRTSECSSIEIVPSHYDSEKNDFSPPSSVCEIENLHHFVGEKSRWLCQDNSPSPKLTLENMKMKSICQANEACSTLSACLFQNSCGESALEKAQQSAAFKARMRRKRTISKTGGAEEVLAHMMDIKSSENSQWLLKQGGSPVFPRPVKRAMYELPSAMWLRQTPPVPNTRTPAVVLTTHSNIWLLSKLRSQKEKLKQEKDESEIEKDEDEKESRITTKDLANALEKVSMTSETPSYSVGRLSPVSDAQSWLFPKKFGHTIQAPDNKLVEMGYENKNR</sequence>
<keyword evidence="1" id="KW-0175">Coiled coil</keyword>
<proteinExistence type="predicted"/>
<keyword evidence="4" id="KW-1185">Reference proteome</keyword>
<dbReference type="EMBL" id="QCYY01002760">
    <property type="protein sequence ID" value="ROT67775.1"/>
    <property type="molecule type" value="Genomic_DNA"/>
</dbReference>
<feature type="coiled-coil region" evidence="1">
    <location>
        <begin position="14"/>
        <end position="48"/>
    </location>
</feature>
<protein>
    <submittedName>
        <fullName evidence="3">Uncharacterized protein</fullName>
    </submittedName>
</protein>